<dbReference type="PROSITE" id="PS51257">
    <property type="entry name" value="PROKAR_LIPOPROTEIN"/>
    <property type="match status" value="1"/>
</dbReference>
<dbReference type="InterPro" id="IPR033379">
    <property type="entry name" value="Acid_Pase_AS"/>
</dbReference>
<dbReference type="InterPro" id="IPR029033">
    <property type="entry name" value="His_PPase_superfam"/>
</dbReference>
<protein>
    <submittedName>
        <fullName evidence="1">Phosphoanhydride phosphorylase</fullName>
    </submittedName>
</protein>
<dbReference type="OrthoDB" id="395886at2"/>
<keyword evidence="2" id="KW-1185">Reference proteome</keyword>
<reference evidence="1 2" key="1">
    <citation type="submission" date="2019-07" db="EMBL/GenBank/DDBJ databases">
        <title>Whole genome shotgun sequence of Gluconobacter kanchanaburiensis NBRC 103587.</title>
        <authorList>
            <person name="Hosoyama A."/>
            <person name="Uohara A."/>
            <person name="Ohji S."/>
            <person name="Ichikawa N."/>
        </authorList>
    </citation>
    <scope>NUCLEOTIDE SEQUENCE [LARGE SCALE GENOMIC DNA]</scope>
    <source>
        <strain evidence="1 2">NBRC 103587</strain>
    </source>
</reference>
<dbReference type="Gene3D" id="3.40.50.1240">
    <property type="entry name" value="Phosphoglycerate mutase-like"/>
    <property type="match status" value="2"/>
</dbReference>
<dbReference type="CDD" id="cd07061">
    <property type="entry name" value="HP_HAP_like"/>
    <property type="match status" value="1"/>
</dbReference>
<evidence type="ECO:0000313" key="1">
    <source>
        <dbReference type="EMBL" id="GEK95506.1"/>
    </source>
</evidence>
<dbReference type="PROSITE" id="PS00616">
    <property type="entry name" value="HIS_ACID_PHOSPHAT_1"/>
    <property type="match status" value="1"/>
</dbReference>
<dbReference type="InterPro" id="IPR000560">
    <property type="entry name" value="His_Pase_clade-2"/>
</dbReference>
<accession>A0A511B4Z6</accession>
<comment type="caution">
    <text evidence="1">The sequence shown here is derived from an EMBL/GenBank/DDBJ whole genome shotgun (WGS) entry which is preliminary data.</text>
</comment>
<dbReference type="RefSeq" id="WP_146859270.1">
    <property type="nucleotide sequence ID" value="NZ_BARK01000004.1"/>
</dbReference>
<evidence type="ECO:0000313" key="2">
    <source>
        <dbReference type="Proteomes" id="UP000321079"/>
    </source>
</evidence>
<organism evidence="1 2">
    <name type="scientific">Gluconobacter kanchanaburiensis NBRC 103587</name>
    <dbReference type="NCBI Taxonomy" id="1307948"/>
    <lineage>
        <taxon>Bacteria</taxon>
        <taxon>Pseudomonadati</taxon>
        <taxon>Pseudomonadota</taxon>
        <taxon>Alphaproteobacteria</taxon>
        <taxon>Acetobacterales</taxon>
        <taxon>Acetobacteraceae</taxon>
        <taxon>Gluconobacter</taxon>
    </lineage>
</organism>
<dbReference type="EMBL" id="BJVA01000003">
    <property type="protein sequence ID" value="GEK95506.1"/>
    <property type="molecule type" value="Genomic_DNA"/>
</dbReference>
<dbReference type="SUPFAM" id="SSF53254">
    <property type="entry name" value="Phosphoglycerate mutase-like"/>
    <property type="match status" value="1"/>
</dbReference>
<dbReference type="Proteomes" id="UP000321079">
    <property type="component" value="Unassembled WGS sequence"/>
</dbReference>
<proteinExistence type="predicted"/>
<dbReference type="Pfam" id="PF00328">
    <property type="entry name" value="His_Phos_2"/>
    <property type="match status" value="1"/>
</dbReference>
<dbReference type="AlphaFoldDB" id="A0A511B4Z6"/>
<sequence>MKKSGYAFILALAPTLFLTGCSEDRIVSSGPVLEKVVLLSRHGIRSPTASPAALRDKTGFDWPQWSVAPGEMTPHGAEALGAMIQVVRMHYQNLGFSPLGSCSNMVRIWADGADHRTQQTGQVWARGLAPDCHVSAQWQEQGADPVYNAIAAGREAPQKQETEQAFASVQPVARTLEVQRGLQALQALMAPKACQETGRKAWCLRDKPVLEWKKTEPHLAGAVARGGMAAESLLLLYAQGFPAEVFGSGKADVPALLKTVMPVHEAESLLLRRLPVVARARNGVMAQSIRAFLADRPVADIPGVTPSTRLLVLAGHDTNQDAMAAIFGLSWTFDDQPDSTAPDTVLAFERWRYPDRHVEVRVRVFHQSLEELRTGQAAGVEASMQTLEPHNPILP</sequence>
<name>A0A511B4Z6_9PROT</name>
<gene>
    <name evidence="1" type="ORF">GKA01_07030</name>
</gene>